<dbReference type="EMBL" id="CYSR01000010">
    <property type="protein sequence ID" value="CUH99018.1"/>
    <property type="molecule type" value="Genomic_DNA"/>
</dbReference>
<dbReference type="Proteomes" id="UP000051326">
    <property type="component" value="Unassembled WGS sequence"/>
</dbReference>
<evidence type="ECO:0000313" key="3">
    <source>
        <dbReference type="Proteomes" id="UP000051326"/>
    </source>
</evidence>
<evidence type="ECO:0000313" key="2">
    <source>
        <dbReference type="EMBL" id="CUH99018.1"/>
    </source>
</evidence>
<evidence type="ECO:0000259" key="1">
    <source>
        <dbReference type="Pfam" id="PF01755"/>
    </source>
</evidence>
<dbReference type="Pfam" id="PF01755">
    <property type="entry name" value="Glyco_transf_25"/>
    <property type="match status" value="1"/>
</dbReference>
<protein>
    <submittedName>
        <fullName evidence="2">Glycosyltransferase family 25 (LPS biosynthesis protein)</fullName>
    </submittedName>
</protein>
<dbReference type="GO" id="GO:0016740">
    <property type="term" value="F:transferase activity"/>
    <property type="evidence" value="ECO:0007669"/>
    <property type="project" value="UniProtKB-KW"/>
</dbReference>
<name>A0A0N7M496_9RHOB</name>
<keyword evidence="2" id="KW-0808">Transferase</keyword>
<dbReference type="CDD" id="cd06532">
    <property type="entry name" value="Glyco_transf_25"/>
    <property type="match status" value="1"/>
</dbReference>
<dbReference type="STRING" id="1396826.PHA8399_01134"/>
<sequence length="281" mass="31124">MQGPDPVKAAVYLIGLQQATGRAALMQQELDQAGLSAVRIDAVDSTKVSREEMLQQCRSEGHWGYFQTKDMACTLSHAKAWEAFLRSDADVALILEDDVFLSPDTGAWLADLSWWPADAGIVKFERWRANRLQVALGKDGFTHLGREVRQMLSRHAGGAAYVISRKAAQHLLDSRPFCITLDNLLFNFDASLPARGIAVYQVQPALAEQGNEAPGEVGVGPPRHRPRGWPLIRQKLRRGICEFRGGFRILPHVVLGRATLEKIRFDGQALATPQTQHTHTA</sequence>
<organism evidence="2 3">
    <name type="scientific">Leisingera aquaemixtae</name>
    <dbReference type="NCBI Taxonomy" id="1396826"/>
    <lineage>
        <taxon>Bacteria</taxon>
        <taxon>Pseudomonadati</taxon>
        <taxon>Pseudomonadota</taxon>
        <taxon>Alphaproteobacteria</taxon>
        <taxon>Rhodobacterales</taxon>
        <taxon>Roseobacteraceae</taxon>
        <taxon>Leisingera</taxon>
    </lineage>
</organism>
<reference evidence="2 3" key="1">
    <citation type="submission" date="2015-09" db="EMBL/GenBank/DDBJ databases">
        <authorList>
            <consortium name="Swine Surveillance"/>
        </authorList>
    </citation>
    <scope>NUCLEOTIDE SEQUENCE [LARGE SCALE GENOMIC DNA]</scope>
    <source>
        <strain evidence="2 3">CECT 8399</strain>
    </source>
</reference>
<dbReference type="RefSeq" id="WP_082649465.1">
    <property type="nucleotide sequence ID" value="NZ_CYSR01000010.1"/>
</dbReference>
<feature type="domain" description="Glycosyl transferase family 25" evidence="1">
    <location>
        <begin position="11"/>
        <end position="174"/>
    </location>
</feature>
<dbReference type="InterPro" id="IPR002654">
    <property type="entry name" value="Glyco_trans_25"/>
</dbReference>
<proteinExistence type="predicted"/>
<dbReference type="AlphaFoldDB" id="A0A0N7M496"/>
<gene>
    <name evidence="2" type="ORF">PHA8399_01134</name>
</gene>
<accession>A0A0N7M496</accession>